<evidence type="ECO:0000313" key="2">
    <source>
        <dbReference type="EMBL" id="KAL2097230.1"/>
    </source>
</evidence>
<comment type="caution">
    <text evidence="2">The sequence shown here is derived from an EMBL/GenBank/DDBJ whole genome shotgun (WGS) entry which is preliminary data.</text>
</comment>
<dbReference type="PANTHER" id="PTHR28601:SF1">
    <property type="entry name" value="COILED-COIL DOMAIN-CONTAINING PROTEIN 24"/>
    <property type="match status" value="1"/>
</dbReference>
<organism evidence="2 3">
    <name type="scientific">Coilia grayii</name>
    <name type="common">Gray's grenadier anchovy</name>
    <dbReference type="NCBI Taxonomy" id="363190"/>
    <lineage>
        <taxon>Eukaryota</taxon>
        <taxon>Metazoa</taxon>
        <taxon>Chordata</taxon>
        <taxon>Craniata</taxon>
        <taxon>Vertebrata</taxon>
        <taxon>Euteleostomi</taxon>
        <taxon>Actinopterygii</taxon>
        <taxon>Neopterygii</taxon>
        <taxon>Teleostei</taxon>
        <taxon>Clupei</taxon>
        <taxon>Clupeiformes</taxon>
        <taxon>Clupeoidei</taxon>
        <taxon>Engraulidae</taxon>
        <taxon>Coilinae</taxon>
        <taxon>Coilia</taxon>
    </lineage>
</organism>
<dbReference type="Proteomes" id="UP001591681">
    <property type="component" value="Unassembled WGS sequence"/>
</dbReference>
<evidence type="ECO:0008006" key="4">
    <source>
        <dbReference type="Google" id="ProtNLM"/>
    </source>
</evidence>
<feature type="region of interest" description="Disordered" evidence="1">
    <location>
        <begin position="107"/>
        <end position="136"/>
    </location>
</feature>
<protein>
    <recommendedName>
        <fullName evidence="4">Coiled-coil domain-containing protein 24</fullName>
    </recommendedName>
</protein>
<gene>
    <name evidence="2" type="ORF">ACEWY4_006437</name>
</gene>
<name>A0ABD1KDK7_9TELE</name>
<keyword evidence="3" id="KW-1185">Reference proteome</keyword>
<dbReference type="EMBL" id="JBHFQA010000006">
    <property type="protein sequence ID" value="KAL2097230.1"/>
    <property type="molecule type" value="Genomic_DNA"/>
</dbReference>
<feature type="compositionally biased region" description="Low complexity" evidence="1">
    <location>
        <begin position="119"/>
        <end position="136"/>
    </location>
</feature>
<accession>A0ABD1KDK7</accession>
<evidence type="ECO:0000256" key="1">
    <source>
        <dbReference type="SAM" id="MobiDB-lite"/>
    </source>
</evidence>
<sequence length="516" mass="55647">MEYVPDSELAEIRSIIGEALIDFYTDLYAEVEMWGHIWRDSLSTQRGTGPKPALSPLADPPAIKALLKAEIQLLLKSVRDRAAMEGRDGDAALSRFSPNVVTYALGSPRSSVENRDTPSRSQSRQSQNGSRSSSCLSSISSLEDEIESMKTKLSISHVDEVVSHLRIPNSGSPEAFSPFHAGPFRSSVCLWISCSNLSLPELDMAQACACLKAEAQCRRDCNDCSNVLLSFLLLHSPPHPHPTTPHRPSHPHPTPCGAAAELREQRKVIQMDLQQQALMSGSASPDKAASLGPLARSRQKIEWRASDLGLCRTPTPPLSPAALPRPPYSRDQHRRKSAEQLSTPHLDRTAVPSPSPDLCTGLSSADQAPEWQREAGYSPDTTLPRPRWGGSRAGEQTLLPLAVSCPTSASELGLRPPVAAMQEDQPGRPVDALAARLNHLCPRSGKNMLSVDVGGAATLSLSLPRSSSAMEGNGTRRPPLDALVPCPPVSQKPANRGPSVARRLGIQQLDRLVSPS</sequence>
<dbReference type="AlphaFoldDB" id="A0ABD1KDK7"/>
<proteinExistence type="predicted"/>
<dbReference type="PANTHER" id="PTHR28601">
    <property type="entry name" value="COILED-COIL DOMAIN-CONTAINING PROTEIN 24"/>
    <property type="match status" value="1"/>
</dbReference>
<evidence type="ECO:0000313" key="3">
    <source>
        <dbReference type="Proteomes" id="UP001591681"/>
    </source>
</evidence>
<reference evidence="2 3" key="1">
    <citation type="submission" date="2024-09" db="EMBL/GenBank/DDBJ databases">
        <title>A chromosome-level genome assembly of Gray's grenadier anchovy, Coilia grayii.</title>
        <authorList>
            <person name="Fu Z."/>
        </authorList>
    </citation>
    <scope>NUCLEOTIDE SEQUENCE [LARGE SCALE GENOMIC DNA]</scope>
    <source>
        <strain evidence="2">G4</strain>
        <tissue evidence="2">Muscle</tissue>
    </source>
</reference>
<feature type="region of interest" description="Disordered" evidence="1">
    <location>
        <begin position="465"/>
        <end position="516"/>
    </location>
</feature>
<feature type="compositionally biased region" description="Pro residues" evidence="1">
    <location>
        <begin position="314"/>
        <end position="327"/>
    </location>
</feature>
<dbReference type="Pfam" id="PF15669">
    <property type="entry name" value="CCDC24"/>
    <property type="match status" value="1"/>
</dbReference>
<feature type="region of interest" description="Disordered" evidence="1">
    <location>
        <begin position="306"/>
        <end position="393"/>
    </location>
</feature>
<dbReference type="InterPro" id="IPR031367">
    <property type="entry name" value="CCDC24"/>
</dbReference>